<dbReference type="Gene3D" id="1.10.10.10">
    <property type="entry name" value="Winged helix-like DNA-binding domain superfamily/Winged helix DNA-binding domain"/>
    <property type="match status" value="1"/>
</dbReference>
<keyword evidence="2" id="KW-0238">DNA-binding</keyword>
<dbReference type="PANTHER" id="PTHR43132:SF2">
    <property type="entry name" value="ARSENICAL RESISTANCE OPERON REPRESSOR ARSR-RELATED"/>
    <property type="match status" value="1"/>
</dbReference>
<keyword evidence="1" id="KW-0805">Transcription regulation</keyword>
<sequence length="129" mass="14757">MNKPLEILKALSDRNRLRVVAALMHIDELCACQVVELLHVTGATASRHMGLLLHAGIVESRKDGRWVYYRLVDSIDPHLFQWLEYELKSVAGLEADRRLLETIVACEPEELCRRQRGEECCPNSFNKGK</sequence>
<organism evidence="5 6">
    <name type="scientific">Pontiella sulfatireligans</name>
    <dbReference type="NCBI Taxonomy" id="2750658"/>
    <lineage>
        <taxon>Bacteria</taxon>
        <taxon>Pseudomonadati</taxon>
        <taxon>Kiritimatiellota</taxon>
        <taxon>Kiritimatiellia</taxon>
        <taxon>Kiritimatiellales</taxon>
        <taxon>Pontiellaceae</taxon>
        <taxon>Pontiella</taxon>
    </lineage>
</organism>
<evidence type="ECO:0000259" key="4">
    <source>
        <dbReference type="PROSITE" id="PS50987"/>
    </source>
</evidence>
<evidence type="ECO:0000256" key="3">
    <source>
        <dbReference type="ARBA" id="ARBA00023163"/>
    </source>
</evidence>
<proteinExistence type="predicted"/>
<dbReference type="Pfam" id="PF01022">
    <property type="entry name" value="HTH_5"/>
    <property type="match status" value="1"/>
</dbReference>
<gene>
    <name evidence="5" type="primary">arsR1_2</name>
    <name evidence="5" type="ORF">SCARR_04959</name>
</gene>
<protein>
    <submittedName>
        <fullName evidence="5">Arsenic resistance transcriptional regulator ArsR1</fullName>
    </submittedName>
</protein>
<dbReference type="InterPro" id="IPR036388">
    <property type="entry name" value="WH-like_DNA-bd_sf"/>
</dbReference>
<evidence type="ECO:0000256" key="2">
    <source>
        <dbReference type="ARBA" id="ARBA00023125"/>
    </source>
</evidence>
<dbReference type="GO" id="GO:0003700">
    <property type="term" value="F:DNA-binding transcription factor activity"/>
    <property type="evidence" value="ECO:0007669"/>
    <property type="project" value="InterPro"/>
</dbReference>
<dbReference type="PANTHER" id="PTHR43132">
    <property type="entry name" value="ARSENICAL RESISTANCE OPERON REPRESSOR ARSR-RELATED"/>
    <property type="match status" value="1"/>
</dbReference>
<dbReference type="PROSITE" id="PS50987">
    <property type="entry name" value="HTH_ARSR_2"/>
    <property type="match status" value="1"/>
</dbReference>
<dbReference type="Proteomes" id="UP000346198">
    <property type="component" value="Unassembled WGS sequence"/>
</dbReference>
<dbReference type="PRINTS" id="PR00778">
    <property type="entry name" value="HTHARSR"/>
</dbReference>
<dbReference type="InterPro" id="IPR036390">
    <property type="entry name" value="WH_DNA-bd_sf"/>
</dbReference>
<dbReference type="RefSeq" id="WP_136064551.1">
    <property type="nucleotide sequence ID" value="NZ_CAAHFH010000002.1"/>
</dbReference>
<evidence type="ECO:0000313" key="5">
    <source>
        <dbReference type="EMBL" id="VGO22862.1"/>
    </source>
</evidence>
<dbReference type="InterPro" id="IPR051011">
    <property type="entry name" value="Metal_resp_trans_reg"/>
</dbReference>
<dbReference type="SUPFAM" id="SSF46785">
    <property type="entry name" value="Winged helix' DNA-binding domain"/>
    <property type="match status" value="1"/>
</dbReference>
<accession>A0A6C2URB4</accession>
<keyword evidence="3" id="KW-0804">Transcription</keyword>
<dbReference type="AlphaFoldDB" id="A0A6C2URB4"/>
<dbReference type="SMART" id="SM00418">
    <property type="entry name" value="HTH_ARSR"/>
    <property type="match status" value="1"/>
</dbReference>
<evidence type="ECO:0000313" key="6">
    <source>
        <dbReference type="Proteomes" id="UP000346198"/>
    </source>
</evidence>
<dbReference type="GO" id="GO:0003677">
    <property type="term" value="F:DNA binding"/>
    <property type="evidence" value="ECO:0007669"/>
    <property type="project" value="UniProtKB-KW"/>
</dbReference>
<feature type="domain" description="HTH arsR-type" evidence="4">
    <location>
        <begin position="1"/>
        <end position="94"/>
    </location>
</feature>
<dbReference type="NCBIfam" id="NF033788">
    <property type="entry name" value="HTH_metalloreg"/>
    <property type="match status" value="1"/>
</dbReference>
<dbReference type="InterPro" id="IPR001845">
    <property type="entry name" value="HTH_ArsR_DNA-bd_dom"/>
</dbReference>
<name>A0A6C2URB4_9BACT</name>
<dbReference type="CDD" id="cd00090">
    <property type="entry name" value="HTH_ARSR"/>
    <property type="match status" value="1"/>
</dbReference>
<evidence type="ECO:0000256" key="1">
    <source>
        <dbReference type="ARBA" id="ARBA00023015"/>
    </source>
</evidence>
<keyword evidence="6" id="KW-1185">Reference proteome</keyword>
<dbReference type="EMBL" id="CAAHFH010000002">
    <property type="protein sequence ID" value="VGO22862.1"/>
    <property type="molecule type" value="Genomic_DNA"/>
</dbReference>
<dbReference type="InterPro" id="IPR011991">
    <property type="entry name" value="ArsR-like_HTH"/>
</dbReference>
<reference evidence="5 6" key="1">
    <citation type="submission" date="2019-04" db="EMBL/GenBank/DDBJ databases">
        <authorList>
            <person name="Van Vliet M D."/>
        </authorList>
    </citation>
    <scope>NUCLEOTIDE SEQUENCE [LARGE SCALE GENOMIC DNA]</scope>
    <source>
        <strain evidence="5 6">F21</strain>
    </source>
</reference>